<sequence>MAVDQELDQAVEDTATWQSQGAVLVLEADIRHAAPPLKVQLQMQRAAELLQQLLDSPPKVLELPANEYQLGLTAQPGQALIEAAQRLGQALHPDSDLRFRIGVAGVHDARSPKPEELRRAHMAADAAGVGRIGLEAEVLDGHPRDWSLGSVDLGRLAEGLNLRVFALPLQAPAPAPSCAPSLQGVLAVLPPQIGGLDSRRALVGALVADLLYVALSRSALLRVLSPDSTQRLRDGRSAVQDAFDALGASHVLSGRGSLGVGGALNVDLQLSARGSAQPCWSERLQLHVEDLLLGECEPLSRAAAHVHAVLANASLEPSRGAQWGELAHFQLLSAASQWMHRLSPDALDRSRMLLDALLQRQIDAAMVWAWSAKWHVMACVQGYQPVAHAALRAQQDCERALALDPHCALALTLRGYVANMVGEDLAAAARWQALALAANPSEALGWLFGALQSVFEGELALARERVTVALALSPLDPWRYLFLDIAAHVRLASGHVDEALDLVQQALQLRAQHAPSLANLVLALGLLGRLDEAGDAARRLLRLWPQYSVARFQAAYPGRDCGHMQAFVGALRAAGLPE</sequence>
<keyword evidence="2" id="KW-1185">Reference proteome</keyword>
<protein>
    <submittedName>
        <fullName evidence="1">Tetratricopeptide (TPR) repeat protein</fullName>
    </submittedName>
</protein>
<dbReference type="Proteomes" id="UP000554837">
    <property type="component" value="Unassembled WGS sequence"/>
</dbReference>
<gene>
    <name evidence="1" type="ORF">HNQ51_003339</name>
</gene>
<proteinExistence type="predicted"/>
<dbReference type="AlphaFoldDB" id="A0A840S905"/>
<evidence type="ECO:0000313" key="2">
    <source>
        <dbReference type="Proteomes" id="UP000554837"/>
    </source>
</evidence>
<dbReference type="Gene3D" id="1.25.40.10">
    <property type="entry name" value="Tetratricopeptide repeat domain"/>
    <property type="match status" value="2"/>
</dbReference>
<dbReference type="InterPro" id="IPR011990">
    <property type="entry name" value="TPR-like_helical_dom_sf"/>
</dbReference>
<dbReference type="EMBL" id="JACHHO010000006">
    <property type="protein sequence ID" value="MBB5206008.1"/>
    <property type="molecule type" value="Genomic_DNA"/>
</dbReference>
<dbReference type="OrthoDB" id="1971692at2"/>
<accession>A0A840S905</accession>
<reference evidence="1 2" key="1">
    <citation type="submission" date="2020-08" db="EMBL/GenBank/DDBJ databases">
        <title>Genomic Encyclopedia of Type Strains, Phase IV (KMG-IV): sequencing the most valuable type-strain genomes for metagenomic binning, comparative biology and taxonomic classification.</title>
        <authorList>
            <person name="Goeker M."/>
        </authorList>
    </citation>
    <scope>NUCLEOTIDE SEQUENCE [LARGE SCALE GENOMIC DNA]</scope>
    <source>
        <strain evidence="1 2">DSM 23958</strain>
    </source>
</reference>
<dbReference type="RefSeq" id="WP_138856241.1">
    <property type="nucleotide sequence ID" value="NZ_CP040709.1"/>
</dbReference>
<name>A0A840S905_9BURK</name>
<evidence type="ECO:0000313" key="1">
    <source>
        <dbReference type="EMBL" id="MBB5206008.1"/>
    </source>
</evidence>
<comment type="caution">
    <text evidence="1">The sequence shown here is derived from an EMBL/GenBank/DDBJ whole genome shotgun (WGS) entry which is preliminary data.</text>
</comment>
<organism evidence="1 2">
    <name type="scientific">Inhella inkyongensis</name>
    <dbReference type="NCBI Taxonomy" id="392593"/>
    <lineage>
        <taxon>Bacteria</taxon>
        <taxon>Pseudomonadati</taxon>
        <taxon>Pseudomonadota</taxon>
        <taxon>Betaproteobacteria</taxon>
        <taxon>Burkholderiales</taxon>
        <taxon>Sphaerotilaceae</taxon>
        <taxon>Inhella</taxon>
    </lineage>
</organism>
<dbReference type="SUPFAM" id="SSF48452">
    <property type="entry name" value="TPR-like"/>
    <property type="match status" value="1"/>
</dbReference>